<dbReference type="SUPFAM" id="SSF53850">
    <property type="entry name" value="Periplasmic binding protein-like II"/>
    <property type="match status" value="1"/>
</dbReference>
<dbReference type="Pfam" id="PF03466">
    <property type="entry name" value="LysR_substrate"/>
    <property type="match status" value="1"/>
</dbReference>
<keyword evidence="8" id="KW-1185">Reference proteome</keyword>
<evidence type="ECO:0000256" key="2">
    <source>
        <dbReference type="ARBA" id="ARBA00023015"/>
    </source>
</evidence>
<reference evidence="7" key="1">
    <citation type="submission" date="2016-10" db="EMBL/GenBank/DDBJ databases">
        <title>Genome sequence of Streptomyces mangrovisoli MUSC 149.</title>
        <authorList>
            <person name="Lee L.-H."/>
            <person name="Ser H.-L."/>
        </authorList>
    </citation>
    <scope>NUCLEOTIDE SEQUENCE [LARGE SCALE GENOMIC DNA]</scope>
    <source>
        <strain evidence="7">MUSC 149</strain>
    </source>
</reference>
<dbReference type="RefSeq" id="WP_046583407.1">
    <property type="nucleotide sequence ID" value="NZ_LAVA02000011.1"/>
</dbReference>
<dbReference type="Pfam" id="PF00126">
    <property type="entry name" value="HTH_1"/>
    <property type="match status" value="1"/>
</dbReference>
<evidence type="ECO:0000256" key="1">
    <source>
        <dbReference type="ARBA" id="ARBA00009437"/>
    </source>
</evidence>
<comment type="caution">
    <text evidence="7">The sequence shown here is derived from an EMBL/GenBank/DDBJ whole genome shotgun (WGS) entry which is preliminary data.</text>
</comment>
<dbReference type="GO" id="GO:0003700">
    <property type="term" value="F:DNA-binding transcription factor activity"/>
    <property type="evidence" value="ECO:0007669"/>
    <property type="project" value="InterPro"/>
</dbReference>
<keyword evidence="4" id="KW-0804">Transcription</keyword>
<gene>
    <name evidence="7" type="ORF">WN71_005690</name>
</gene>
<feature type="domain" description="HTH lysR-type" evidence="6">
    <location>
        <begin position="11"/>
        <end position="68"/>
    </location>
</feature>
<dbReference type="InterPro" id="IPR005119">
    <property type="entry name" value="LysR_subst-bd"/>
</dbReference>
<dbReference type="AlphaFoldDB" id="A0A1J4P2V7"/>
<keyword evidence="2" id="KW-0805">Transcription regulation</keyword>
<organism evidence="7 8">
    <name type="scientific">Streptomyces mangrovisoli</name>
    <dbReference type="NCBI Taxonomy" id="1428628"/>
    <lineage>
        <taxon>Bacteria</taxon>
        <taxon>Bacillati</taxon>
        <taxon>Actinomycetota</taxon>
        <taxon>Actinomycetes</taxon>
        <taxon>Kitasatosporales</taxon>
        <taxon>Streptomycetaceae</taxon>
        <taxon>Streptomyces</taxon>
    </lineage>
</organism>
<dbReference type="InterPro" id="IPR000847">
    <property type="entry name" value="LysR_HTH_N"/>
</dbReference>
<keyword evidence="3" id="KW-0238">DNA-binding</keyword>
<dbReference type="InterPro" id="IPR036388">
    <property type="entry name" value="WH-like_DNA-bd_sf"/>
</dbReference>
<dbReference type="PANTHER" id="PTHR30346:SF0">
    <property type="entry name" value="HCA OPERON TRANSCRIPTIONAL ACTIVATOR HCAR"/>
    <property type="match status" value="1"/>
</dbReference>
<evidence type="ECO:0000313" key="8">
    <source>
        <dbReference type="Proteomes" id="UP000034196"/>
    </source>
</evidence>
<dbReference type="FunFam" id="1.10.10.10:FF:000001">
    <property type="entry name" value="LysR family transcriptional regulator"/>
    <property type="match status" value="1"/>
</dbReference>
<dbReference type="PROSITE" id="PS50931">
    <property type="entry name" value="HTH_LYSR"/>
    <property type="match status" value="1"/>
</dbReference>
<accession>A0A1J4P2V7</accession>
<feature type="region of interest" description="Disordered" evidence="5">
    <location>
        <begin position="200"/>
        <end position="233"/>
    </location>
</feature>
<feature type="compositionally biased region" description="Basic and acidic residues" evidence="5">
    <location>
        <begin position="212"/>
        <end position="231"/>
    </location>
</feature>
<dbReference type="PANTHER" id="PTHR30346">
    <property type="entry name" value="TRANSCRIPTIONAL DUAL REGULATOR HCAR-RELATED"/>
    <property type="match status" value="1"/>
</dbReference>
<dbReference type="Gene3D" id="1.10.10.10">
    <property type="entry name" value="Winged helix-like DNA-binding domain superfamily/Winged helix DNA-binding domain"/>
    <property type="match status" value="1"/>
</dbReference>
<protein>
    <submittedName>
        <fullName evidence="7">LysR family transcriptional regulator</fullName>
    </submittedName>
</protein>
<comment type="similarity">
    <text evidence="1">Belongs to the LysR transcriptional regulatory family.</text>
</comment>
<evidence type="ECO:0000256" key="3">
    <source>
        <dbReference type="ARBA" id="ARBA00023125"/>
    </source>
</evidence>
<dbReference type="OrthoDB" id="79118at2"/>
<sequence length="314" mass="33548">MPASSDPPPDLDLRLVRYFIVVAEQLHFGRAADALHLAQPSLSRQIRRLETLIGARLLDRTPRGTRLTPAGEAFLPEARALLEAAARAAARAQGAARPSRLTLGYTTGIIVTPAVRELRHRFPQAEVTALHLQYHEPRAALLDHRVDAVVSRLAFATDGLAVVPLYEEPRVLVVPLTHRLAGKGSVTLDDISGEPVPRLPEIGAGPSPRGAGPDRADPCRDGHGAEGRDDEGPFVTVTTYEDKIEVVAAGQAVAVAPASARSGLRADLTTVPIADVEPFRVVLVTREGDGGPLLDALRRIAPSSLTGERQRTAE</sequence>
<evidence type="ECO:0000256" key="4">
    <source>
        <dbReference type="ARBA" id="ARBA00023163"/>
    </source>
</evidence>
<dbReference type="SUPFAM" id="SSF46785">
    <property type="entry name" value="Winged helix' DNA-binding domain"/>
    <property type="match status" value="1"/>
</dbReference>
<evidence type="ECO:0000259" key="6">
    <source>
        <dbReference type="PROSITE" id="PS50931"/>
    </source>
</evidence>
<dbReference type="STRING" id="1428628.WN71_005690"/>
<dbReference type="PRINTS" id="PR00039">
    <property type="entry name" value="HTHLYSR"/>
</dbReference>
<dbReference type="Proteomes" id="UP000034196">
    <property type="component" value="Unassembled WGS sequence"/>
</dbReference>
<proteinExistence type="inferred from homology"/>
<evidence type="ECO:0000313" key="7">
    <source>
        <dbReference type="EMBL" id="OIJ68947.1"/>
    </source>
</evidence>
<dbReference type="GO" id="GO:0032993">
    <property type="term" value="C:protein-DNA complex"/>
    <property type="evidence" value="ECO:0007669"/>
    <property type="project" value="TreeGrafter"/>
</dbReference>
<name>A0A1J4P2V7_9ACTN</name>
<dbReference type="InterPro" id="IPR036390">
    <property type="entry name" value="WH_DNA-bd_sf"/>
</dbReference>
<dbReference type="Gene3D" id="3.40.190.10">
    <property type="entry name" value="Periplasmic binding protein-like II"/>
    <property type="match status" value="2"/>
</dbReference>
<dbReference type="GO" id="GO:0003677">
    <property type="term" value="F:DNA binding"/>
    <property type="evidence" value="ECO:0007669"/>
    <property type="project" value="UniProtKB-KW"/>
</dbReference>
<dbReference type="EMBL" id="LAVA02000011">
    <property type="protein sequence ID" value="OIJ68947.1"/>
    <property type="molecule type" value="Genomic_DNA"/>
</dbReference>
<evidence type="ECO:0000256" key="5">
    <source>
        <dbReference type="SAM" id="MobiDB-lite"/>
    </source>
</evidence>